<sequence length="111" mass="10139">MATGTAIHDGNATESDISRRTQRSRGAGRRSRDQFVAGALAPAGADDATGSAAAGAEALSAGAGVVREGADGADAAGAGDEAADAGAALAGAGAAADVAAAGAEAGTDAEA</sequence>
<keyword evidence="2" id="KW-0282">Flagellum</keyword>
<dbReference type="RefSeq" id="WP_212139460.1">
    <property type="nucleotide sequence ID" value="NZ_VZOJ01000105.1"/>
</dbReference>
<name>A0A6H9SGH8_9BURK</name>
<feature type="region of interest" description="Disordered" evidence="1">
    <location>
        <begin position="1"/>
        <end position="39"/>
    </location>
</feature>
<gene>
    <name evidence="2" type="ORF">F7R21_27190</name>
</gene>
<proteinExistence type="predicted"/>
<reference evidence="2 3" key="1">
    <citation type="submission" date="2019-09" db="EMBL/GenBank/DDBJ databases">
        <title>Draft genome sequences of 48 bacterial type strains from the CCUG.</title>
        <authorList>
            <person name="Tunovic T."/>
            <person name="Pineiro-Iglesias B."/>
            <person name="Unosson C."/>
            <person name="Inganas E."/>
            <person name="Ohlen M."/>
            <person name="Cardew S."/>
            <person name="Jensie-Markopoulos S."/>
            <person name="Salva-Serra F."/>
            <person name="Jaen-Luchoro D."/>
            <person name="Karlsson R."/>
            <person name="Svensson-Stadler L."/>
            <person name="Chun J."/>
            <person name="Moore E."/>
        </authorList>
    </citation>
    <scope>NUCLEOTIDE SEQUENCE [LARGE SCALE GENOMIC DNA]</scope>
    <source>
        <strain evidence="2 3">CCUG 54555</strain>
    </source>
</reference>
<organism evidence="2 3">
    <name type="scientific">Burkholderia latens</name>
    <dbReference type="NCBI Taxonomy" id="488446"/>
    <lineage>
        <taxon>Bacteria</taxon>
        <taxon>Pseudomonadati</taxon>
        <taxon>Pseudomonadota</taxon>
        <taxon>Betaproteobacteria</taxon>
        <taxon>Burkholderiales</taxon>
        <taxon>Burkholderiaceae</taxon>
        <taxon>Burkholderia</taxon>
        <taxon>Burkholderia cepacia complex</taxon>
    </lineage>
</organism>
<feature type="compositionally biased region" description="Basic residues" evidence="1">
    <location>
        <begin position="20"/>
        <end position="29"/>
    </location>
</feature>
<feature type="non-terminal residue" evidence="2">
    <location>
        <position position="111"/>
    </location>
</feature>
<comment type="caution">
    <text evidence="2">The sequence shown here is derived from an EMBL/GenBank/DDBJ whole genome shotgun (WGS) entry which is preliminary data.</text>
</comment>
<evidence type="ECO:0000256" key="1">
    <source>
        <dbReference type="SAM" id="MobiDB-lite"/>
    </source>
</evidence>
<accession>A0A6H9SGH8</accession>
<protein>
    <submittedName>
        <fullName evidence="2">Flagellin</fullName>
    </submittedName>
</protein>
<dbReference type="AlphaFoldDB" id="A0A6H9SGH8"/>
<dbReference type="Proteomes" id="UP000430232">
    <property type="component" value="Unassembled WGS sequence"/>
</dbReference>
<evidence type="ECO:0000313" key="2">
    <source>
        <dbReference type="EMBL" id="KAB0633829.1"/>
    </source>
</evidence>
<dbReference type="EMBL" id="VZOJ01000105">
    <property type="protein sequence ID" value="KAB0633829.1"/>
    <property type="molecule type" value="Genomic_DNA"/>
</dbReference>
<keyword evidence="2" id="KW-0969">Cilium</keyword>
<keyword evidence="3" id="KW-1185">Reference proteome</keyword>
<keyword evidence="2" id="KW-0966">Cell projection</keyword>
<evidence type="ECO:0000313" key="3">
    <source>
        <dbReference type="Proteomes" id="UP000430232"/>
    </source>
</evidence>